<dbReference type="AlphaFoldDB" id="A0AAT9FKA6"/>
<gene>
    <name evidence="2" type="ORF">NT6N_14990</name>
</gene>
<dbReference type="InterPro" id="IPR027802">
    <property type="entry name" value="Multi-ubiquitin_dom"/>
</dbReference>
<accession>A0AAT9FKA6</accession>
<dbReference type="InterPro" id="IPR025701">
    <property type="entry name" value="UBQ-conjugat_E2_E"/>
</dbReference>
<protein>
    <recommendedName>
        <fullName evidence="1">Multi-ubiquitin domain-containing protein</fullName>
    </recommendedName>
</protein>
<sequence>MNQNKEDKDTDLEDLEVCAKEGRKPRCVRRYRIRIDKDRYIVNLSHMTGLQLLEKAGKCDPTCWRIHQKLKGGKLVEIQPDEKVDFTTPGIERFVTTPCDQTDGSAPRREFSLPACDVDYLNDENLRWELIGAPGNGYVLVNNFPVPKGYNHSVVTAALRVETNYPDTQLDMVYFYPALQRVDGKAIPALAGKTIDNKSYQRWSRHRTPKNAWRPGVDYLGTHLVLVRHWLEREFTKRP</sequence>
<dbReference type="KEGG" id="osu:NT6N_14990"/>
<proteinExistence type="predicted"/>
<dbReference type="Pfam" id="PF14452">
    <property type="entry name" value="Multi_ubiq"/>
    <property type="match status" value="1"/>
</dbReference>
<reference evidence="2" key="1">
    <citation type="submission" date="2024-07" db="EMBL/GenBank/DDBJ databases">
        <title>Complete genome sequence of Verrucomicrobiaceae bacterium NT6N.</title>
        <authorList>
            <person name="Huang C."/>
            <person name="Takami H."/>
            <person name="Hamasaki K."/>
        </authorList>
    </citation>
    <scope>NUCLEOTIDE SEQUENCE</scope>
    <source>
        <strain evidence="2">NT6N</strain>
    </source>
</reference>
<feature type="domain" description="Multi-ubiquitin" evidence="1">
    <location>
        <begin position="31"/>
        <end position="98"/>
    </location>
</feature>
<evidence type="ECO:0000313" key="2">
    <source>
        <dbReference type="EMBL" id="BDS06459.1"/>
    </source>
</evidence>
<evidence type="ECO:0000259" key="1">
    <source>
        <dbReference type="Pfam" id="PF14452"/>
    </source>
</evidence>
<dbReference type="EMBL" id="AP026866">
    <property type="protein sequence ID" value="BDS06459.1"/>
    <property type="molecule type" value="Genomic_DNA"/>
</dbReference>
<organism evidence="2">
    <name type="scientific">Oceaniferula spumae</name>
    <dbReference type="NCBI Taxonomy" id="2979115"/>
    <lineage>
        <taxon>Bacteria</taxon>
        <taxon>Pseudomonadati</taxon>
        <taxon>Verrucomicrobiota</taxon>
        <taxon>Verrucomicrobiia</taxon>
        <taxon>Verrucomicrobiales</taxon>
        <taxon>Verrucomicrobiaceae</taxon>
        <taxon>Oceaniferula</taxon>
    </lineage>
</organism>
<dbReference type="Pfam" id="PF14462">
    <property type="entry name" value="Prok-E2_E"/>
    <property type="match status" value="1"/>
</dbReference>
<name>A0AAT9FKA6_9BACT</name>